<comment type="caution">
    <text evidence="6">Lacks conserved residue(s) required for the propagation of feature annotation.</text>
</comment>
<evidence type="ECO:0000313" key="7">
    <source>
        <dbReference type="Ensembl" id="ENSLLEP00000042577.1"/>
    </source>
</evidence>
<dbReference type="GO" id="GO:0015297">
    <property type="term" value="F:antiporter activity"/>
    <property type="evidence" value="ECO:0007669"/>
    <property type="project" value="InterPro"/>
</dbReference>
<evidence type="ECO:0000256" key="4">
    <source>
        <dbReference type="ARBA" id="ARBA00022989"/>
    </source>
</evidence>
<feature type="transmembrane region" description="Helical" evidence="6">
    <location>
        <begin position="242"/>
        <end position="263"/>
    </location>
</feature>
<dbReference type="Ensembl" id="ENSLLET00000044282.1">
    <property type="protein sequence ID" value="ENSLLEP00000042577.1"/>
    <property type="gene ID" value="ENSLLEG00000027088.1"/>
</dbReference>
<name>A0A8C5WJI2_9ANUR</name>
<comment type="similarity">
    <text evidence="2 6">Belongs to the multi antimicrobial extrusion (MATE) (TC 2.A.66.1) family.</text>
</comment>
<dbReference type="GO" id="GO:0042910">
    <property type="term" value="F:xenobiotic transmembrane transporter activity"/>
    <property type="evidence" value="ECO:0007669"/>
    <property type="project" value="InterPro"/>
</dbReference>
<feature type="transmembrane region" description="Helical" evidence="6">
    <location>
        <begin position="422"/>
        <end position="443"/>
    </location>
</feature>
<keyword evidence="8" id="KW-1185">Reference proteome</keyword>
<evidence type="ECO:0000256" key="2">
    <source>
        <dbReference type="ARBA" id="ARBA00010199"/>
    </source>
</evidence>
<sequence length="559" mass="61446">MRFHNKASDGDTQPLEESSALKRKFRWISLCKHHLIPAGFMDEVKKLCALAAPVYFTQISTFLMTLVSTIFCGHLGKIELDSVSLATSTYGGKNMKRVGTILQRGILILLLFCFPCWAIFINAEPILLLCGQNPDVARLTERYIVICIPALPATFMFQLEVRYLQNQRILWPPVFVGIAGNIINAIINAVFIYGLNLGVAGSAYSNVICQVSMALLLYIYIKVKKLHVETWAGWSTDCLQEWGAFVHVAVPSMFMLCIKWWSFEIGTFLSGLIGVVELATQCIILQLAILSSLISMSLSMASCVRIGNALGAGDTDLAKQVWKVSIICAVFSSIICTILSFGLKDHIAFVFTQDREIVLLVSQVMLIFAPCHLPSSIANACNGILRGSGQQVTGAVFNAVAYYLVGMPIGITLMFAAKLGLVGFWTGLLICSVVEGILFLVYITQMNWSKAREEAQVRAGITFVKMEALKDITNTTTNHQEKGDMKTFQSKHYGTNAEGTILQDIASGDKPHEHTITRTTNVVGEVLSVKQLIIRRSLAVTSAVAVFVIGILIRLLIVN</sequence>
<dbReference type="Proteomes" id="UP000694569">
    <property type="component" value="Unplaced"/>
</dbReference>
<dbReference type="InterPro" id="IPR002528">
    <property type="entry name" value="MATE_fam"/>
</dbReference>
<dbReference type="Pfam" id="PF01554">
    <property type="entry name" value="MatE"/>
    <property type="match status" value="2"/>
</dbReference>
<dbReference type="OrthoDB" id="2126698at2759"/>
<dbReference type="NCBIfam" id="TIGR00797">
    <property type="entry name" value="matE"/>
    <property type="match status" value="1"/>
</dbReference>
<keyword evidence="3 6" id="KW-0812">Transmembrane</keyword>
<comment type="subcellular location">
    <subcellularLocation>
        <location evidence="1">Membrane</location>
        <topology evidence="1">Multi-pass membrane protein</topology>
    </subcellularLocation>
</comment>
<dbReference type="AlphaFoldDB" id="A0A8C5WJI2"/>
<feature type="transmembrane region" description="Helical" evidence="6">
    <location>
        <begin position="538"/>
        <end position="557"/>
    </location>
</feature>
<feature type="transmembrane region" description="Helical" evidence="6">
    <location>
        <begin position="105"/>
        <end position="123"/>
    </location>
</feature>
<feature type="transmembrane region" description="Helical" evidence="6">
    <location>
        <begin position="143"/>
        <end position="161"/>
    </location>
</feature>
<keyword evidence="5 6" id="KW-0472">Membrane</keyword>
<evidence type="ECO:0000256" key="6">
    <source>
        <dbReference type="RuleBase" id="RU004914"/>
    </source>
</evidence>
<feature type="transmembrane region" description="Helical" evidence="6">
    <location>
        <begin position="324"/>
        <end position="343"/>
    </location>
</feature>
<dbReference type="CDD" id="cd13132">
    <property type="entry name" value="MATE_eukaryotic"/>
    <property type="match status" value="1"/>
</dbReference>
<dbReference type="GeneTree" id="ENSGT00940000163327"/>
<dbReference type="GO" id="GO:0016020">
    <property type="term" value="C:membrane"/>
    <property type="evidence" value="ECO:0007669"/>
    <property type="project" value="UniProtKB-SubCell"/>
</dbReference>
<feature type="transmembrane region" description="Helical" evidence="6">
    <location>
        <begin position="392"/>
        <end position="416"/>
    </location>
</feature>
<organism evidence="7 8">
    <name type="scientific">Leptobrachium leishanense</name>
    <name type="common">Leishan spiny toad</name>
    <dbReference type="NCBI Taxonomy" id="445787"/>
    <lineage>
        <taxon>Eukaryota</taxon>
        <taxon>Metazoa</taxon>
        <taxon>Chordata</taxon>
        <taxon>Craniata</taxon>
        <taxon>Vertebrata</taxon>
        <taxon>Euteleostomi</taxon>
        <taxon>Amphibia</taxon>
        <taxon>Batrachia</taxon>
        <taxon>Anura</taxon>
        <taxon>Pelobatoidea</taxon>
        <taxon>Megophryidae</taxon>
        <taxon>Leptobrachium</taxon>
    </lineage>
</organism>
<dbReference type="GO" id="GO:1990961">
    <property type="term" value="P:xenobiotic detoxification by transmembrane export across the plasma membrane"/>
    <property type="evidence" value="ECO:0007669"/>
    <property type="project" value="InterPro"/>
</dbReference>
<feature type="transmembrane region" description="Helical" evidence="6">
    <location>
        <begin position="201"/>
        <end position="221"/>
    </location>
</feature>
<keyword evidence="4 6" id="KW-1133">Transmembrane helix</keyword>
<reference evidence="7" key="1">
    <citation type="submission" date="2025-08" db="UniProtKB">
        <authorList>
            <consortium name="Ensembl"/>
        </authorList>
    </citation>
    <scope>IDENTIFICATION</scope>
</reference>
<feature type="transmembrane region" description="Helical" evidence="6">
    <location>
        <begin position="173"/>
        <end position="195"/>
    </location>
</feature>
<evidence type="ECO:0000256" key="3">
    <source>
        <dbReference type="ARBA" id="ARBA00022692"/>
    </source>
</evidence>
<dbReference type="PANTHER" id="PTHR11206">
    <property type="entry name" value="MULTIDRUG RESISTANCE PROTEIN"/>
    <property type="match status" value="1"/>
</dbReference>
<evidence type="ECO:0000313" key="8">
    <source>
        <dbReference type="Proteomes" id="UP000694569"/>
    </source>
</evidence>
<accession>A0A8C5WJI2</accession>
<reference evidence="7" key="2">
    <citation type="submission" date="2025-09" db="UniProtKB">
        <authorList>
            <consortium name="Ensembl"/>
        </authorList>
    </citation>
    <scope>IDENTIFICATION</scope>
</reference>
<dbReference type="InterPro" id="IPR045069">
    <property type="entry name" value="MATE_euk"/>
</dbReference>
<proteinExistence type="inferred from homology"/>
<evidence type="ECO:0000256" key="1">
    <source>
        <dbReference type="ARBA" id="ARBA00004141"/>
    </source>
</evidence>
<evidence type="ECO:0000256" key="5">
    <source>
        <dbReference type="ARBA" id="ARBA00023136"/>
    </source>
</evidence>
<protein>
    <recommendedName>
        <fullName evidence="6">Multidrug and toxin extrusion protein</fullName>
    </recommendedName>
</protein>